<name>A0ABS3DXZ6_9BACI</name>
<feature type="transmembrane region" description="Helical" evidence="1">
    <location>
        <begin position="63"/>
        <end position="85"/>
    </location>
</feature>
<feature type="transmembrane region" description="Helical" evidence="1">
    <location>
        <begin position="97"/>
        <end position="120"/>
    </location>
</feature>
<feature type="transmembrane region" description="Helical" evidence="1">
    <location>
        <begin position="132"/>
        <end position="152"/>
    </location>
</feature>
<feature type="transmembrane region" description="Helical" evidence="1">
    <location>
        <begin position="158"/>
        <end position="177"/>
    </location>
</feature>
<feature type="transmembrane region" description="Helical" evidence="1">
    <location>
        <begin position="7"/>
        <end position="25"/>
    </location>
</feature>
<organism evidence="2 3">
    <name type="scientific">Halobacillus kuroshimensis</name>
    <dbReference type="NCBI Taxonomy" id="302481"/>
    <lineage>
        <taxon>Bacteria</taxon>
        <taxon>Bacillati</taxon>
        <taxon>Bacillota</taxon>
        <taxon>Bacilli</taxon>
        <taxon>Bacillales</taxon>
        <taxon>Bacillaceae</taxon>
        <taxon>Halobacillus</taxon>
    </lineage>
</organism>
<proteinExistence type="predicted"/>
<gene>
    <name evidence="2" type="ORF">JF544_13200</name>
</gene>
<protein>
    <submittedName>
        <fullName evidence="2">Uncharacterized protein</fullName>
    </submittedName>
</protein>
<evidence type="ECO:0000313" key="2">
    <source>
        <dbReference type="EMBL" id="MBN8236216.1"/>
    </source>
</evidence>
<feature type="transmembrane region" description="Helical" evidence="1">
    <location>
        <begin position="31"/>
        <end position="51"/>
    </location>
</feature>
<keyword evidence="1" id="KW-1133">Transmembrane helix</keyword>
<reference evidence="2 3" key="1">
    <citation type="submission" date="2020-12" db="EMBL/GenBank/DDBJ databases">
        <title>Oil enriched cultivation method for isolating marine PHA-producing bacteria.</title>
        <authorList>
            <person name="Zheng W."/>
            <person name="Yu S."/>
            <person name="Huang Y."/>
        </authorList>
    </citation>
    <scope>NUCLEOTIDE SEQUENCE [LARGE SCALE GENOMIC DNA]</scope>
    <source>
        <strain evidence="2 3">SY-2-6</strain>
    </source>
</reference>
<dbReference type="EMBL" id="JAEKJY010000004">
    <property type="protein sequence ID" value="MBN8236216.1"/>
    <property type="molecule type" value="Genomic_DNA"/>
</dbReference>
<dbReference type="Proteomes" id="UP000663970">
    <property type="component" value="Unassembled WGS sequence"/>
</dbReference>
<keyword evidence="3" id="KW-1185">Reference proteome</keyword>
<keyword evidence="1" id="KW-0472">Membrane</keyword>
<comment type="caution">
    <text evidence="2">The sequence shown here is derived from an EMBL/GenBank/DDBJ whole genome shotgun (WGS) entry which is preliminary data.</text>
</comment>
<evidence type="ECO:0000256" key="1">
    <source>
        <dbReference type="SAM" id="Phobius"/>
    </source>
</evidence>
<dbReference type="RefSeq" id="WP_027956690.1">
    <property type="nucleotide sequence ID" value="NZ_JAEKJY010000004.1"/>
</dbReference>
<accession>A0ABS3DXZ6</accession>
<keyword evidence="1" id="KW-0812">Transmembrane</keyword>
<evidence type="ECO:0000313" key="3">
    <source>
        <dbReference type="Proteomes" id="UP000663970"/>
    </source>
</evidence>
<sequence length="205" mass="23191">MHPNIFWAAYAAALMTLSLFISAAHQEGLLQLTRTFLCFGAAPSLIGYSTRRGCWFRCSWKRLLPTVSCLPVTAAVFLAGTTAAYDFPAGETLSPVWMGIHLTLSFWSALLFWSPLLIPAPFLRRRTSMKKFAYLIVTGMLFYFYHQAAGYVQGEPVSITFMTTGTTALIMYLFYFIHTWAAAEEQTDRPTVKGQFHRFQRNEPS</sequence>